<reference evidence="1" key="2">
    <citation type="submission" date="2025-09" db="UniProtKB">
        <authorList>
            <consortium name="Ensembl"/>
        </authorList>
    </citation>
    <scope>IDENTIFICATION</scope>
</reference>
<dbReference type="Ensembl" id="ENSCPRT00005018257.1">
    <property type="protein sequence ID" value="ENSCPRP00005015571.1"/>
    <property type="gene ID" value="ENSCPRG00005010910.1"/>
</dbReference>
<name>A0A7M4EY79_CROPO</name>
<dbReference type="AlphaFoldDB" id="A0A7M4EY79"/>
<accession>A0A7M4EY79</accession>
<dbReference type="Proteomes" id="UP000594220">
    <property type="component" value="Unplaced"/>
</dbReference>
<protein>
    <submittedName>
        <fullName evidence="1">Uncharacterized protein</fullName>
    </submittedName>
</protein>
<organism evidence="1 2">
    <name type="scientific">Crocodylus porosus</name>
    <name type="common">Saltwater crocodile</name>
    <name type="synonym">Estuarine crocodile</name>
    <dbReference type="NCBI Taxonomy" id="8502"/>
    <lineage>
        <taxon>Eukaryota</taxon>
        <taxon>Metazoa</taxon>
        <taxon>Chordata</taxon>
        <taxon>Craniata</taxon>
        <taxon>Vertebrata</taxon>
        <taxon>Euteleostomi</taxon>
        <taxon>Archelosauria</taxon>
        <taxon>Archosauria</taxon>
        <taxon>Crocodylia</taxon>
        <taxon>Longirostres</taxon>
        <taxon>Crocodylidae</taxon>
        <taxon>Crocodylus</taxon>
    </lineage>
</organism>
<proteinExistence type="predicted"/>
<reference evidence="1" key="1">
    <citation type="submission" date="2025-08" db="UniProtKB">
        <authorList>
            <consortium name="Ensembl"/>
        </authorList>
    </citation>
    <scope>IDENTIFICATION</scope>
</reference>
<sequence>LSSQMWGLECLYVLQAQNGKEVSHLVFPLVGSLVPALCKLLCLDPDTCLTHRNPGFYNPYCVWIFGLMSLGVWT</sequence>
<evidence type="ECO:0000313" key="2">
    <source>
        <dbReference type="Proteomes" id="UP000594220"/>
    </source>
</evidence>
<evidence type="ECO:0000313" key="1">
    <source>
        <dbReference type="Ensembl" id="ENSCPRP00005015571.1"/>
    </source>
</evidence>
<keyword evidence="2" id="KW-1185">Reference proteome</keyword>